<dbReference type="AlphaFoldDB" id="A0AAW0DZV1"/>
<dbReference type="Pfam" id="PF01370">
    <property type="entry name" value="Epimerase"/>
    <property type="match status" value="1"/>
</dbReference>
<evidence type="ECO:0000259" key="4">
    <source>
        <dbReference type="Pfam" id="PF01370"/>
    </source>
</evidence>
<sequence>MTGTPTADPFSLLNATFSERRSATQIFAKSDLAPNALAEWDTFHASLPDRTQTTQTSEFDSYLDDALTLHRSPNSKTASSPDTVTSTPSPLPNRGPVSVALSSEPQPDSNTTETSSDVLAAFFGAHVSSEIVSRTSTPISTIFSSGSDATSTSEHPTTSSVSSKMRVDNLRSIVRRLKPQASRRDSDARAPPAPPSATPDVLQTTIDASKGSSKKQRREELAKELVRREKEAKSQKDQDSVKRRPRRRSSTVVNTKEHPISELEMPIVQAGSKAKILVTGVSGYVAVWVARVLLDRGHDVVGTVRSDAKGKEVAAVFDKLGYPNGRFRWVIVEDIAQEGAFDEAVKGVDAIAHVASPFHYNAVDPQELIKPAVDGTVGILESTRKFGQVKFLLRGDTPSYAYASFFIFSPDPLVLDESSWADQAVQEVEEKGKDAPAAIKYRASKTLAERAVWKFCETYKGSLTFDVTALNPSMVYGPEGGLLTSPSSLGTSAGQWHKTLTTTDPDATGMSPEALSVKAMSWIDVRDLAEAHARAFEREEAGGERIIIAYGPSSWQQWLDAANALNETSRPLAKGTPGLGADLPAKVAYITTKAEKILGISHNAPLDRPSNGEGLFKYHSLEETTKDTLKDFEQRGWW</sequence>
<evidence type="ECO:0000256" key="3">
    <source>
        <dbReference type="SAM" id="MobiDB-lite"/>
    </source>
</evidence>
<feature type="region of interest" description="Disordered" evidence="3">
    <location>
        <begin position="143"/>
        <end position="257"/>
    </location>
</feature>
<evidence type="ECO:0000313" key="6">
    <source>
        <dbReference type="Proteomes" id="UP001383192"/>
    </source>
</evidence>
<dbReference type="GO" id="GO:0016616">
    <property type="term" value="F:oxidoreductase activity, acting on the CH-OH group of donors, NAD or NADP as acceptor"/>
    <property type="evidence" value="ECO:0007669"/>
    <property type="project" value="TreeGrafter"/>
</dbReference>
<name>A0AAW0DZV1_9AGAR</name>
<evidence type="ECO:0000256" key="1">
    <source>
        <dbReference type="ARBA" id="ARBA00023002"/>
    </source>
</evidence>
<proteinExistence type="inferred from homology"/>
<organism evidence="5 6">
    <name type="scientific">Paramarasmius palmivorus</name>
    <dbReference type="NCBI Taxonomy" id="297713"/>
    <lineage>
        <taxon>Eukaryota</taxon>
        <taxon>Fungi</taxon>
        <taxon>Dikarya</taxon>
        <taxon>Basidiomycota</taxon>
        <taxon>Agaricomycotina</taxon>
        <taxon>Agaricomycetes</taxon>
        <taxon>Agaricomycetidae</taxon>
        <taxon>Agaricales</taxon>
        <taxon>Marasmiineae</taxon>
        <taxon>Marasmiaceae</taxon>
        <taxon>Paramarasmius</taxon>
    </lineage>
</organism>
<dbReference type="InterPro" id="IPR050425">
    <property type="entry name" value="NAD(P)_dehydrat-like"/>
</dbReference>
<dbReference type="PANTHER" id="PTHR10366:SF564">
    <property type="entry name" value="STEROL-4-ALPHA-CARBOXYLATE 3-DEHYDROGENASE, DECARBOXYLATING"/>
    <property type="match status" value="1"/>
</dbReference>
<feature type="region of interest" description="Disordered" evidence="3">
    <location>
        <begin position="71"/>
        <end position="114"/>
    </location>
</feature>
<dbReference type="PANTHER" id="PTHR10366">
    <property type="entry name" value="NAD DEPENDENT EPIMERASE/DEHYDRATASE"/>
    <property type="match status" value="1"/>
</dbReference>
<accession>A0AAW0DZV1</accession>
<comment type="similarity">
    <text evidence="2">Belongs to the NAD(P)-dependent epimerase/dehydratase family. Dihydroflavonol-4-reductase subfamily.</text>
</comment>
<feature type="compositionally biased region" description="Polar residues" evidence="3">
    <location>
        <begin position="201"/>
        <end position="211"/>
    </location>
</feature>
<feature type="compositionally biased region" description="Low complexity" evidence="3">
    <location>
        <begin position="77"/>
        <end position="88"/>
    </location>
</feature>
<dbReference type="Gene3D" id="3.40.50.720">
    <property type="entry name" value="NAD(P)-binding Rossmann-like Domain"/>
    <property type="match status" value="1"/>
</dbReference>
<dbReference type="InterPro" id="IPR001509">
    <property type="entry name" value="Epimerase_deHydtase"/>
</dbReference>
<keyword evidence="1" id="KW-0560">Oxidoreductase</keyword>
<dbReference type="SUPFAM" id="SSF51735">
    <property type="entry name" value="NAD(P)-binding Rossmann-fold domains"/>
    <property type="match status" value="1"/>
</dbReference>
<comment type="caution">
    <text evidence="5">The sequence shown here is derived from an EMBL/GenBank/DDBJ whole genome shotgun (WGS) entry which is preliminary data.</text>
</comment>
<reference evidence="5 6" key="1">
    <citation type="submission" date="2024-01" db="EMBL/GenBank/DDBJ databases">
        <title>A draft genome for a cacao thread blight-causing isolate of Paramarasmius palmivorus.</title>
        <authorList>
            <person name="Baruah I.K."/>
            <person name="Bukari Y."/>
            <person name="Amoako-Attah I."/>
            <person name="Meinhardt L.W."/>
            <person name="Bailey B.A."/>
            <person name="Cohen S.P."/>
        </authorList>
    </citation>
    <scope>NUCLEOTIDE SEQUENCE [LARGE SCALE GENOMIC DNA]</scope>
    <source>
        <strain evidence="5 6">GH-12</strain>
    </source>
</reference>
<gene>
    <name evidence="5" type="ORF">VNI00_002647</name>
</gene>
<dbReference type="InterPro" id="IPR036291">
    <property type="entry name" value="NAD(P)-bd_dom_sf"/>
</dbReference>
<protein>
    <recommendedName>
        <fullName evidence="4">NAD-dependent epimerase/dehydratase domain-containing protein</fullName>
    </recommendedName>
</protein>
<evidence type="ECO:0000313" key="5">
    <source>
        <dbReference type="EMBL" id="KAK7056929.1"/>
    </source>
</evidence>
<feature type="compositionally biased region" description="Polar residues" evidence="3">
    <location>
        <begin position="100"/>
        <end position="114"/>
    </location>
</feature>
<dbReference type="Proteomes" id="UP001383192">
    <property type="component" value="Unassembled WGS sequence"/>
</dbReference>
<feature type="compositionally biased region" description="Polar residues" evidence="3">
    <location>
        <begin position="143"/>
        <end position="163"/>
    </location>
</feature>
<feature type="domain" description="NAD-dependent epimerase/dehydratase" evidence="4">
    <location>
        <begin position="276"/>
        <end position="546"/>
    </location>
</feature>
<feature type="compositionally biased region" description="Basic and acidic residues" evidence="3">
    <location>
        <begin position="217"/>
        <end position="242"/>
    </location>
</feature>
<keyword evidence="6" id="KW-1185">Reference proteome</keyword>
<evidence type="ECO:0000256" key="2">
    <source>
        <dbReference type="ARBA" id="ARBA00023445"/>
    </source>
</evidence>
<dbReference type="EMBL" id="JAYKXP010000006">
    <property type="protein sequence ID" value="KAK7056929.1"/>
    <property type="molecule type" value="Genomic_DNA"/>
</dbReference>